<evidence type="ECO:0000256" key="10">
    <source>
        <dbReference type="ARBA" id="ARBA00023089"/>
    </source>
</evidence>
<dbReference type="SUPFAM" id="SSF55811">
    <property type="entry name" value="Nudix"/>
    <property type="match status" value="1"/>
</dbReference>
<proteinExistence type="inferred from homology"/>
<dbReference type="GO" id="GO:0031124">
    <property type="term" value="P:mRNA 3'-end processing"/>
    <property type="evidence" value="ECO:0007669"/>
    <property type="project" value="InterPro"/>
</dbReference>
<evidence type="ECO:0000256" key="14">
    <source>
        <dbReference type="SAM" id="MobiDB-lite"/>
    </source>
</evidence>
<evidence type="ECO:0000256" key="11">
    <source>
        <dbReference type="ARBA" id="ARBA00023242"/>
    </source>
</evidence>
<dbReference type="PANTHER" id="PTHR45389:SF1">
    <property type="entry name" value="WD REPEAT-CONTAINING PROTEIN RUP1"/>
    <property type="match status" value="1"/>
</dbReference>
<dbReference type="PROSITE" id="PS50082">
    <property type="entry name" value="WD_REPEATS_2"/>
    <property type="match status" value="1"/>
</dbReference>
<dbReference type="Proteomes" id="UP000823749">
    <property type="component" value="Chromosome 3"/>
</dbReference>
<evidence type="ECO:0000256" key="12">
    <source>
        <dbReference type="ARBA" id="ARBA00054854"/>
    </source>
</evidence>
<comment type="subcellular location">
    <subcellularLocation>
        <location evidence="2">Cytoplasm</location>
        <location evidence="2">Cytosol</location>
    </subcellularLocation>
    <subcellularLocation>
        <location evidence="1">Nucleus</location>
    </subcellularLocation>
</comment>
<dbReference type="GO" id="GO:0003729">
    <property type="term" value="F:mRNA binding"/>
    <property type="evidence" value="ECO:0007669"/>
    <property type="project" value="InterPro"/>
</dbReference>
<dbReference type="PROSITE" id="PS00678">
    <property type="entry name" value="WD_REPEATS_1"/>
    <property type="match status" value="1"/>
</dbReference>
<dbReference type="PANTHER" id="PTHR45389">
    <property type="entry name" value="WD REPEAT-CONTAINING PROTEIN RUP1"/>
    <property type="match status" value="1"/>
</dbReference>
<keyword evidence="7" id="KW-0507">mRNA processing</keyword>
<dbReference type="InterPro" id="IPR000086">
    <property type="entry name" value="NUDIX_hydrolase_dom"/>
</dbReference>
<comment type="similarity">
    <text evidence="3">Belongs to the Nudix hydrolase family. CPSF5 subfamily.</text>
</comment>
<organism evidence="16 17">
    <name type="scientific">Rhododendron griersonianum</name>
    <dbReference type="NCBI Taxonomy" id="479676"/>
    <lineage>
        <taxon>Eukaryota</taxon>
        <taxon>Viridiplantae</taxon>
        <taxon>Streptophyta</taxon>
        <taxon>Embryophyta</taxon>
        <taxon>Tracheophyta</taxon>
        <taxon>Spermatophyta</taxon>
        <taxon>Magnoliopsida</taxon>
        <taxon>eudicotyledons</taxon>
        <taxon>Gunneridae</taxon>
        <taxon>Pentapetalae</taxon>
        <taxon>asterids</taxon>
        <taxon>Ericales</taxon>
        <taxon>Ericaceae</taxon>
        <taxon>Ericoideae</taxon>
        <taxon>Rhodoreae</taxon>
        <taxon>Rhododendron</taxon>
    </lineage>
</organism>
<evidence type="ECO:0000256" key="5">
    <source>
        <dbReference type="ARBA" id="ARBA00022490"/>
    </source>
</evidence>
<dbReference type="InterPro" id="IPR036322">
    <property type="entry name" value="WD40_repeat_dom_sf"/>
</dbReference>
<dbReference type="InterPro" id="IPR015797">
    <property type="entry name" value="NUDIX_hydrolase-like_dom_sf"/>
</dbReference>
<dbReference type="GO" id="GO:0010224">
    <property type="term" value="P:response to UV-B"/>
    <property type="evidence" value="ECO:0007669"/>
    <property type="project" value="TreeGrafter"/>
</dbReference>
<feature type="repeat" description="WD" evidence="13">
    <location>
        <begin position="245"/>
        <end position="285"/>
    </location>
</feature>
<evidence type="ECO:0000256" key="7">
    <source>
        <dbReference type="ARBA" id="ARBA00022664"/>
    </source>
</evidence>
<dbReference type="InterPro" id="IPR044616">
    <property type="entry name" value="RUP1/2"/>
</dbReference>
<evidence type="ECO:0000256" key="4">
    <source>
        <dbReference type="ARBA" id="ARBA00016266"/>
    </source>
</evidence>
<dbReference type="AlphaFoldDB" id="A0AAV6L111"/>
<dbReference type="Pfam" id="PF00400">
    <property type="entry name" value="WD40"/>
    <property type="match status" value="2"/>
</dbReference>
<dbReference type="Pfam" id="PF13869">
    <property type="entry name" value="NUDIX_2"/>
    <property type="match status" value="1"/>
</dbReference>
<dbReference type="Gene3D" id="2.130.10.10">
    <property type="entry name" value="YVTN repeat-like/Quinoprotein amine dehydrogenase"/>
    <property type="match status" value="1"/>
</dbReference>
<keyword evidence="10" id="KW-0287">Flowering</keyword>
<reference evidence="16" key="1">
    <citation type="submission" date="2020-08" db="EMBL/GenBank/DDBJ databases">
        <title>Plant Genome Project.</title>
        <authorList>
            <person name="Zhang R.-G."/>
        </authorList>
    </citation>
    <scope>NUCLEOTIDE SEQUENCE</scope>
    <source>
        <strain evidence="16">WSP0</strain>
        <tissue evidence="16">Leaf</tissue>
    </source>
</reference>
<dbReference type="FunFam" id="3.90.79.10:FF:000020">
    <property type="entry name" value="Pre-mRNA cleavage factor Im subunit 2"/>
    <property type="match status" value="1"/>
</dbReference>
<dbReference type="EMBL" id="JACTNZ010000003">
    <property type="protein sequence ID" value="KAG5558561.1"/>
    <property type="molecule type" value="Genomic_DNA"/>
</dbReference>
<dbReference type="InterPro" id="IPR019775">
    <property type="entry name" value="WD40_repeat_CS"/>
</dbReference>
<evidence type="ECO:0000256" key="9">
    <source>
        <dbReference type="ARBA" id="ARBA00022884"/>
    </source>
</evidence>
<dbReference type="CDD" id="cd18871">
    <property type="entry name" value="NUDIX_Cfim25_Nudt21"/>
    <property type="match status" value="1"/>
</dbReference>
<evidence type="ECO:0000256" key="8">
    <source>
        <dbReference type="ARBA" id="ARBA00022737"/>
    </source>
</evidence>
<comment type="function">
    <text evidence="12">Component of the cleavage factor Im (CFIm) complex that plays a key role in pre-mRNA 3'-processing. Involved in association with CPSF6 or CPSF7 in pre-MRNA 3'-end poly(A) site cleavage and poly(A) addition. NUDT21/CPSF5 binds to cleavage and polyadenylation RNA substrates. The homodimer mediates simultaneous sequence-specific recognition of two 5'-UGUA-3' elements within the pre-mRNA. Binds to, but does not hydrolyze mono- and di-adenosine nucleotides. May have a role in mRNA export.</text>
</comment>
<dbReference type="FunFam" id="2.130.10.10:FF:000853">
    <property type="entry name" value="WD repeat-containing protein RUP2"/>
    <property type="match status" value="1"/>
</dbReference>
<evidence type="ECO:0000256" key="13">
    <source>
        <dbReference type="PROSITE-ProRule" id="PRU00221"/>
    </source>
</evidence>
<dbReference type="SUPFAM" id="SSF50978">
    <property type="entry name" value="WD40 repeat-like"/>
    <property type="match status" value="1"/>
</dbReference>
<dbReference type="InterPro" id="IPR015943">
    <property type="entry name" value="WD40/YVTN_repeat-like_dom_sf"/>
</dbReference>
<keyword evidence="17" id="KW-1185">Reference proteome</keyword>
<evidence type="ECO:0000256" key="3">
    <source>
        <dbReference type="ARBA" id="ARBA00009710"/>
    </source>
</evidence>
<evidence type="ECO:0000256" key="2">
    <source>
        <dbReference type="ARBA" id="ARBA00004514"/>
    </source>
</evidence>
<evidence type="ECO:0000313" key="16">
    <source>
        <dbReference type="EMBL" id="KAG5558561.1"/>
    </source>
</evidence>
<keyword evidence="6 13" id="KW-0853">WD repeat</keyword>
<feature type="domain" description="Nudix hydrolase" evidence="15">
    <location>
        <begin position="408"/>
        <end position="533"/>
    </location>
</feature>
<keyword evidence="8" id="KW-0677">Repeat</keyword>
<dbReference type="GO" id="GO:0005829">
    <property type="term" value="C:cytosol"/>
    <property type="evidence" value="ECO:0007669"/>
    <property type="project" value="UniProtKB-SubCell"/>
</dbReference>
<evidence type="ECO:0000256" key="1">
    <source>
        <dbReference type="ARBA" id="ARBA00004123"/>
    </source>
</evidence>
<name>A0AAV6L111_9ERIC</name>
<dbReference type="GO" id="GO:0005849">
    <property type="term" value="C:mRNA cleavage factor complex"/>
    <property type="evidence" value="ECO:0007669"/>
    <property type="project" value="InterPro"/>
</dbReference>
<dbReference type="GO" id="GO:0009908">
    <property type="term" value="P:flower development"/>
    <property type="evidence" value="ECO:0007669"/>
    <property type="project" value="UniProtKB-KW"/>
</dbReference>
<dbReference type="InterPro" id="IPR016706">
    <property type="entry name" value="Cleav_polyA_spec_factor_su5"/>
</dbReference>
<keyword evidence="5" id="KW-0963">Cytoplasm</keyword>
<accession>A0AAV6L111</accession>
<dbReference type="SMART" id="SM00320">
    <property type="entry name" value="WD40"/>
    <property type="match status" value="7"/>
</dbReference>
<protein>
    <recommendedName>
        <fullName evidence="4">Cleavage and polyadenylation specificity factor subunit 5</fullName>
    </recommendedName>
</protein>
<dbReference type="PROSITE" id="PS51462">
    <property type="entry name" value="NUDIX"/>
    <property type="match status" value="1"/>
</dbReference>
<feature type="region of interest" description="Disordered" evidence="14">
    <location>
        <begin position="1"/>
        <end position="38"/>
    </location>
</feature>
<keyword evidence="9" id="KW-0694">RNA-binding</keyword>
<dbReference type="GO" id="GO:0043254">
    <property type="term" value="P:regulation of protein-containing complex assembly"/>
    <property type="evidence" value="ECO:0007669"/>
    <property type="project" value="UniProtKB-ARBA"/>
</dbReference>
<comment type="caution">
    <text evidence="16">The sequence shown here is derived from an EMBL/GenBank/DDBJ whole genome shotgun (WGS) entry which is preliminary data.</text>
</comment>
<keyword evidence="11" id="KW-0539">Nucleus</keyword>
<sequence>MNKFPTHSHPQTEPQNPNPNPEENPEGNEKESEAEKPRREWDFTLSTVISSSAAAGAVSNTVGVIEFDPSGALLATGGIARKIRVYNFKTLLIENEVAVLDHNSACDFCICTPAKLSSLRWKPGSGGRVVGSGDYDGVVTEYDLERRVPVFERDEHGGRRVWSMDYSHWDPVLGGSGSDDGTMQMWDPRCDGGRCVARVQPSVGRSSVCCVEFNPFGGALVAVGCADRKAYGYDVRKMADPVTVFDGHSRAVSYVRFLDHRTVVTSGTDGCLKMWDTEDQGPIRTYKGHVNSRRFVGLSAWRRGGLLACGSESNEVFVYDKRWGEPIWVQGFEPAGEPGCDRGFVSSVCWRQEGEDGCTLVAGGSDGVLQMMSSDSVPSAMPPNKECGEERYGVKTVEMNKSYTKEGMRTSVEAILLVQEHNHPHILLLQIGNTFCKLPGGRLKPGENEIEGLKRKLNSKLGANTPTLQPDWQIGECVAVWWRPNFETIMYPYCPPHISKPKECKKLYLVHLSEREYFAVPKNLKLLAVPLFELYDNVQRYGPVISTIPQQLSRFQFNMIHA</sequence>
<evidence type="ECO:0000259" key="15">
    <source>
        <dbReference type="PROSITE" id="PS51462"/>
    </source>
</evidence>
<gene>
    <name evidence="16" type="ORF">RHGRI_008489</name>
</gene>
<evidence type="ECO:0000256" key="6">
    <source>
        <dbReference type="ARBA" id="ARBA00022574"/>
    </source>
</evidence>
<evidence type="ECO:0000313" key="17">
    <source>
        <dbReference type="Proteomes" id="UP000823749"/>
    </source>
</evidence>
<feature type="compositionally biased region" description="Basic and acidic residues" evidence="14">
    <location>
        <begin position="27"/>
        <end position="38"/>
    </location>
</feature>
<dbReference type="Gene3D" id="3.90.79.10">
    <property type="entry name" value="Nucleoside Triphosphate Pyrophosphohydrolase"/>
    <property type="match status" value="1"/>
</dbReference>
<dbReference type="InterPro" id="IPR001680">
    <property type="entry name" value="WD40_rpt"/>
</dbReference>
<dbReference type="PROSITE" id="PS50294">
    <property type="entry name" value="WD_REPEATS_REGION"/>
    <property type="match status" value="1"/>
</dbReference>